<evidence type="ECO:0000313" key="1">
    <source>
        <dbReference type="EMBL" id="MCJ8014208.1"/>
    </source>
</evidence>
<organism evidence="1 2">
    <name type="scientific">Paenibacillus mangrovi</name>
    <dbReference type="NCBI Taxonomy" id="2931978"/>
    <lineage>
        <taxon>Bacteria</taxon>
        <taxon>Bacillati</taxon>
        <taxon>Bacillota</taxon>
        <taxon>Bacilli</taxon>
        <taxon>Bacillales</taxon>
        <taxon>Paenibacillaceae</taxon>
        <taxon>Paenibacillus</taxon>
    </lineage>
</organism>
<reference evidence="1" key="1">
    <citation type="submission" date="2022-04" db="EMBL/GenBank/DDBJ databases">
        <title>Paenibacillus mangrovi sp. nov., a novel endophytic bacterium isolated from bark of Kandelia candel.</title>
        <authorList>
            <person name="Tuo L."/>
        </authorList>
    </citation>
    <scope>NUCLEOTIDE SEQUENCE</scope>
    <source>
        <strain evidence="1">KQZ6P-2</strain>
    </source>
</reference>
<proteinExistence type="predicted"/>
<gene>
    <name evidence="1" type="ORF">MUG84_21075</name>
</gene>
<name>A0A9X2B896_9BACL</name>
<dbReference type="AlphaFoldDB" id="A0A9X2B896"/>
<keyword evidence="2" id="KW-1185">Reference proteome</keyword>
<dbReference type="Proteomes" id="UP001139347">
    <property type="component" value="Unassembled WGS sequence"/>
</dbReference>
<evidence type="ECO:0000313" key="2">
    <source>
        <dbReference type="Proteomes" id="UP001139347"/>
    </source>
</evidence>
<dbReference type="RefSeq" id="WP_244728580.1">
    <property type="nucleotide sequence ID" value="NZ_JALIRP010000009.1"/>
</dbReference>
<comment type="caution">
    <text evidence="1">The sequence shown here is derived from an EMBL/GenBank/DDBJ whole genome shotgun (WGS) entry which is preliminary data.</text>
</comment>
<accession>A0A9X2B896</accession>
<sequence length="171" mass="18567">MMIQLGNFEVNSGQLVVADPCYDLNTETIIMGVLDSVLNGSWVGQVEKVEVRDWGEACSKLTAYHHSVAEQEASLEWVKCPFIVGVDSGQAGIFDIQKYRIPDADAKDIGSDTDSEWYYACCDMTESGEEAGVLDGGVVSRTGMGDGAYGVYMAMNGEKQIVGVKIVFIKM</sequence>
<protein>
    <submittedName>
        <fullName evidence="1">DUF4241 domain-containing protein</fullName>
    </submittedName>
</protein>
<dbReference type="EMBL" id="JALIRP010000009">
    <property type="protein sequence ID" value="MCJ8014208.1"/>
    <property type="molecule type" value="Genomic_DNA"/>
</dbReference>